<feature type="region of interest" description="Disordered" evidence="1">
    <location>
        <begin position="87"/>
        <end position="110"/>
    </location>
</feature>
<keyword evidence="3" id="KW-1185">Reference proteome</keyword>
<proteinExistence type="predicted"/>
<reference evidence="2 3" key="1">
    <citation type="submission" date="2019-06" db="EMBL/GenBank/DDBJ databases">
        <title>A chromosome-scale genome assembly of the European perch, Perca fluviatilis.</title>
        <authorList>
            <person name="Roques C."/>
            <person name="Zahm M."/>
            <person name="Cabau C."/>
            <person name="Klopp C."/>
            <person name="Bouchez O."/>
            <person name="Donnadieu C."/>
            <person name="Kuhl H."/>
            <person name="Gislard M."/>
            <person name="Guendouz S."/>
            <person name="Journot L."/>
            <person name="Haffray P."/>
            <person name="Bestin A."/>
            <person name="Morvezen R."/>
            <person name="Feron R."/>
            <person name="Wen M."/>
            <person name="Jouanno E."/>
            <person name="Herpin A."/>
            <person name="Schartl M."/>
            <person name="Postlethwait J."/>
            <person name="Schaerlinger B."/>
            <person name="Chardard D."/>
            <person name="Lecocq T."/>
            <person name="Poncet C."/>
            <person name="Jaffrelo L."/>
            <person name="Lampietro C."/>
            <person name="Guiguen Y."/>
        </authorList>
    </citation>
    <scope>NUCLEOTIDE SEQUENCE [LARGE SCALE GENOMIC DNA]</scope>
    <source>
        <tissue evidence="2">Blood</tissue>
    </source>
</reference>
<evidence type="ECO:0000313" key="2">
    <source>
        <dbReference type="EMBL" id="KAF1380540.1"/>
    </source>
</evidence>
<organism evidence="2 3">
    <name type="scientific">Perca fluviatilis</name>
    <name type="common">European perch</name>
    <dbReference type="NCBI Taxonomy" id="8168"/>
    <lineage>
        <taxon>Eukaryota</taxon>
        <taxon>Metazoa</taxon>
        <taxon>Chordata</taxon>
        <taxon>Craniata</taxon>
        <taxon>Vertebrata</taxon>
        <taxon>Euteleostomi</taxon>
        <taxon>Actinopterygii</taxon>
        <taxon>Neopterygii</taxon>
        <taxon>Teleostei</taxon>
        <taxon>Neoteleostei</taxon>
        <taxon>Acanthomorphata</taxon>
        <taxon>Eupercaria</taxon>
        <taxon>Perciformes</taxon>
        <taxon>Percoidei</taxon>
        <taxon>Percidae</taxon>
        <taxon>Percinae</taxon>
        <taxon>Perca</taxon>
    </lineage>
</organism>
<comment type="caution">
    <text evidence="2">The sequence shown here is derived from an EMBL/GenBank/DDBJ whole genome shotgun (WGS) entry which is preliminary data.</text>
</comment>
<sequence>MAVGSILSPEHCSLSPVQCRYIHGEEAPKYQSVRKRSSKDRYPPEMAFVRTGHRDVFDTCQELEGYFQHATYIFVFKTANEEKEMFCSSSDRKQSARHRHLPDSTVTGCH</sequence>
<evidence type="ECO:0000313" key="3">
    <source>
        <dbReference type="Proteomes" id="UP000465112"/>
    </source>
</evidence>
<name>A0A6A5EI55_PERFL</name>
<evidence type="ECO:0000256" key="1">
    <source>
        <dbReference type="SAM" id="MobiDB-lite"/>
    </source>
</evidence>
<accession>A0A6A5EI55</accession>
<dbReference type="AlphaFoldDB" id="A0A6A5EI55"/>
<gene>
    <name evidence="2" type="ORF">PFLUV_G00164910</name>
</gene>
<dbReference type="EMBL" id="VHII01000014">
    <property type="protein sequence ID" value="KAF1380540.1"/>
    <property type="molecule type" value="Genomic_DNA"/>
</dbReference>
<protein>
    <submittedName>
        <fullName evidence="2">Uncharacterized protein</fullName>
    </submittedName>
</protein>
<dbReference type="Proteomes" id="UP000465112">
    <property type="component" value="Chromosome 14"/>
</dbReference>